<dbReference type="GO" id="GO:0005739">
    <property type="term" value="C:mitochondrion"/>
    <property type="evidence" value="ECO:0007669"/>
    <property type="project" value="UniProtKB-SubCell"/>
</dbReference>
<keyword evidence="5" id="KW-0143">Chaperone</keyword>
<evidence type="ECO:0000256" key="1">
    <source>
        <dbReference type="ARBA" id="ARBA00004173"/>
    </source>
</evidence>
<dbReference type="InterPro" id="IPR042272">
    <property type="entry name" value="ATP12_ATP_synth-F1-assembly_N"/>
</dbReference>
<keyword evidence="3" id="KW-0809">Transit peptide</keyword>
<reference evidence="7" key="1">
    <citation type="journal article" date="2023" name="Genome Biol. Evol.">
        <title>First Whole Genome Sequence and Flow Cytometry Genome Size Data for the Lichen-Forming Fungus Ramalina farinacea (Ascomycota).</title>
        <authorList>
            <person name="Llewellyn T."/>
            <person name="Mian S."/>
            <person name="Hill R."/>
            <person name="Leitch I.J."/>
            <person name="Gaya E."/>
        </authorList>
    </citation>
    <scope>NUCLEOTIDE SEQUENCE</scope>
    <source>
        <strain evidence="7">LIQ254RAFAR</strain>
    </source>
</reference>
<evidence type="ECO:0000256" key="5">
    <source>
        <dbReference type="ARBA" id="ARBA00023186"/>
    </source>
</evidence>
<evidence type="ECO:0000256" key="2">
    <source>
        <dbReference type="ARBA" id="ARBA00008231"/>
    </source>
</evidence>
<evidence type="ECO:0000313" key="8">
    <source>
        <dbReference type="Proteomes" id="UP001161017"/>
    </source>
</evidence>
<keyword evidence="4" id="KW-0496">Mitochondrion</keyword>
<protein>
    <submittedName>
        <fullName evidence="7">ATP synthase mitochondrial F1 complex assembly factor 2</fullName>
    </submittedName>
</protein>
<dbReference type="PANTHER" id="PTHR21013">
    <property type="entry name" value="ATP SYNTHASE MITOCHONDRIAL F1 COMPLEX ASSEMBLY FACTOR 2/ATP12 PROTEIN, MITOCHONDRIAL PRECURSOR"/>
    <property type="match status" value="1"/>
</dbReference>
<proteinExistence type="inferred from homology"/>
<dbReference type="Gene3D" id="3.30.2180.10">
    <property type="entry name" value="ATP12-like"/>
    <property type="match status" value="1"/>
</dbReference>
<dbReference type="InterPro" id="IPR023335">
    <property type="entry name" value="ATP12_ortho_dom_sf"/>
</dbReference>
<gene>
    <name evidence="7" type="primary">atp12</name>
    <name evidence="7" type="ORF">OHK93_007094</name>
</gene>
<keyword evidence="8" id="KW-1185">Reference proteome</keyword>
<dbReference type="AlphaFoldDB" id="A0AA43QJT4"/>
<dbReference type="InterPro" id="IPR011419">
    <property type="entry name" value="ATP12_ATP_synth-F1-assembly"/>
</dbReference>
<comment type="caution">
    <text evidence="7">The sequence shown here is derived from an EMBL/GenBank/DDBJ whole genome shotgun (WGS) entry which is preliminary data.</text>
</comment>
<comment type="subcellular location">
    <subcellularLocation>
        <location evidence="1">Mitochondrion</location>
    </subcellularLocation>
</comment>
<organism evidence="7 8">
    <name type="scientific">Ramalina farinacea</name>
    <dbReference type="NCBI Taxonomy" id="258253"/>
    <lineage>
        <taxon>Eukaryota</taxon>
        <taxon>Fungi</taxon>
        <taxon>Dikarya</taxon>
        <taxon>Ascomycota</taxon>
        <taxon>Pezizomycotina</taxon>
        <taxon>Lecanoromycetes</taxon>
        <taxon>OSLEUM clade</taxon>
        <taxon>Lecanoromycetidae</taxon>
        <taxon>Lecanorales</taxon>
        <taxon>Lecanorineae</taxon>
        <taxon>Ramalinaceae</taxon>
        <taxon>Ramalina</taxon>
    </lineage>
</organism>
<dbReference type="Gene3D" id="1.10.3580.10">
    <property type="entry name" value="ATP12 ATPase"/>
    <property type="match status" value="1"/>
</dbReference>
<accession>A0AA43QJT4</accession>
<evidence type="ECO:0000256" key="4">
    <source>
        <dbReference type="ARBA" id="ARBA00023128"/>
    </source>
</evidence>
<dbReference type="EMBL" id="JAPUFD010000006">
    <property type="protein sequence ID" value="MDI1487821.1"/>
    <property type="molecule type" value="Genomic_DNA"/>
</dbReference>
<dbReference type="SUPFAM" id="SSF160909">
    <property type="entry name" value="ATP12-like"/>
    <property type="match status" value="1"/>
</dbReference>
<name>A0AA43QJT4_9LECA</name>
<evidence type="ECO:0000256" key="6">
    <source>
        <dbReference type="SAM" id="MobiDB-lite"/>
    </source>
</evidence>
<dbReference type="PANTHER" id="PTHR21013:SF10">
    <property type="entry name" value="ATP SYNTHASE MITOCHONDRIAL F1 COMPLEX ASSEMBLY FACTOR 2"/>
    <property type="match status" value="1"/>
</dbReference>
<dbReference type="Proteomes" id="UP001161017">
    <property type="component" value="Unassembled WGS sequence"/>
</dbReference>
<comment type="similarity">
    <text evidence="2">Belongs to the ATP12 family.</text>
</comment>
<dbReference type="GO" id="GO:0033615">
    <property type="term" value="P:mitochondrial proton-transporting ATP synthase complex assembly"/>
    <property type="evidence" value="ECO:0007669"/>
    <property type="project" value="TreeGrafter"/>
</dbReference>
<feature type="region of interest" description="Disordered" evidence="6">
    <location>
        <begin position="31"/>
        <end position="58"/>
    </location>
</feature>
<sequence>MASPLQCSRSARASITALRCLHTGRPLFATPLPMTATGPPPSAPLPSASQHGEKLDRRRRQAELLKHGQSLRASQDKPGNAMKKRFWKDVSVQTDEQGKHIVHLDTRPVKNPATKDPLAIPASKPHLATAVALEWDLLVSAQQALRSHLVPLTAMASRAQALEQEDHRSVNEEGFAAPGSRGSGIRYDIVNTLLRYLDTDTLLCWAPPSTRAEGEVTDAQGRALRDVQIAAAKPILSYLTQQLWPGVELVPALSDGSILPKSQPAATRAVVKGWMSGLPAWELVGLERAVLAGKSLCVGARFIGEWGEAFRDMQVNGNGTSHRSGRFGIEEAAQVCSLEVNWQTGRWGEVEDSHDVDKEDLRRQLGSVILVVGGAQ</sequence>
<evidence type="ECO:0000313" key="7">
    <source>
        <dbReference type="EMBL" id="MDI1487821.1"/>
    </source>
</evidence>
<evidence type="ECO:0000256" key="3">
    <source>
        <dbReference type="ARBA" id="ARBA00022946"/>
    </source>
</evidence>
<dbReference type="Pfam" id="PF07542">
    <property type="entry name" value="ATP12"/>
    <property type="match status" value="1"/>
</dbReference>